<proteinExistence type="predicted"/>
<comment type="caution">
    <text evidence="1">The sequence shown here is derived from an EMBL/GenBank/DDBJ whole genome shotgun (WGS) entry which is preliminary data.</text>
</comment>
<dbReference type="Proteomes" id="UP001237780">
    <property type="component" value="Unassembled WGS sequence"/>
</dbReference>
<dbReference type="EMBL" id="JAUSZT010000003">
    <property type="protein sequence ID" value="MDQ0999243.1"/>
    <property type="molecule type" value="Genomic_DNA"/>
</dbReference>
<keyword evidence="2" id="KW-1185">Reference proteome</keyword>
<name>A0ABU0SEQ0_9HYPH</name>
<evidence type="ECO:0000313" key="1">
    <source>
        <dbReference type="EMBL" id="MDQ0999243.1"/>
    </source>
</evidence>
<organism evidence="1 2">
    <name type="scientific">Phyllobacterium ifriqiyense</name>
    <dbReference type="NCBI Taxonomy" id="314238"/>
    <lineage>
        <taxon>Bacteria</taxon>
        <taxon>Pseudomonadati</taxon>
        <taxon>Pseudomonadota</taxon>
        <taxon>Alphaproteobacteria</taxon>
        <taxon>Hyphomicrobiales</taxon>
        <taxon>Phyllobacteriaceae</taxon>
        <taxon>Phyllobacterium</taxon>
    </lineage>
</organism>
<evidence type="ECO:0000313" key="2">
    <source>
        <dbReference type="Proteomes" id="UP001237780"/>
    </source>
</evidence>
<accession>A0ABU0SEQ0</accession>
<gene>
    <name evidence="1" type="ORF">QFZ34_004425</name>
</gene>
<sequence length="76" mass="8749">MREYIITPERWIRDCVVRKRVQDHAYNGALADSLEQQIHGQYEAYRAAGKSWSLSCALVHAHAHRTKPDSDQLAKT</sequence>
<reference evidence="1 2" key="1">
    <citation type="submission" date="2023-07" db="EMBL/GenBank/DDBJ databases">
        <title>Comparative genomics of wheat-associated soil bacteria to identify genetic determinants of phenazine resistance.</title>
        <authorList>
            <person name="Mouncey N."/>
        </authorList>
    </citation>
    <scope>NUCLEOTIDE SEQUENCE [LARGE SCALE GENOMIC DNA]</scope>
    <source>
        <strain evidence="1 2">W4I11</strain>
    </source>
</reference>
<protein>
    <submittedName>
        <fullName evidence="1">Uncharacterized protein</fullName>
    </submittedName>
</protein>